<evidence type="ECO:0000313" key="2">
    <source>
        <dbReference type="Proteomes" id="UP001163283"/>
    </source>
</evidence>
<protein>
    <recommendedName>
        <fullName evidence="3">N-acetylmuramoyl-L-alanine amidase</fullName>
    </recommendedName>
</protein>
<proteinExistence type="predicted"/>
<dbReference type="EMBL" id="CP087781">
    <property type="protein sequence ID" value="UZA52057.1"/>
    <property type="molecule type" value="Genomic_DNA"/>
</dbReference>
<dbReference type="RefSeq" id="WP_264695672.1">
    <property type="nucleotide sequence ID" value="NZ_CP087781.1"/>
</dbReference>
<gene>
    <name evidence="1" type="ORF">LP129_02530</name>
</gene>
<evidence type="ECO:0008006" key="3">
    <source>
        <dbReference type="Google" id="ProtNLM"/>
    </source>
</evidence>
<dbReference type="AlphaFoldDB" id="A0AAX3EVP9"/>
<name>A0AAX3EVP9_MORBO</name>
<dbReference type="Proteomes" id="UP001163283">
    <property type="component" value="Chromosome"/>
</dbReference>
<organism evidence="1 2">
    <name type="scientific">Moraxella bovis</name>
    <dbReference type="NCBI Taxonomy" id="476"/>
    <lineage>
        <taxon>Bacteria</taxon>
        <taxon>Pseudomonadati</taxon>
        <taxon>Pseudomonadota</taxon>
        <taxon>Gammaproteobacteria</taxon>
        <taxon>Moraxellales</taxon>
        <taxon>Moraxellaceae</taxon>
        <taxon>Moraxella</taxon>
    </lineage>
</organism>
<accession>A0AAX3EVP9</accession>
<sequence length="70" mass="8717">MENGKWKMENGKWKMENGKWKMENGKWKMENGKWKMEKYRTVLMEWFPIWHQITKKSDSDLSDFFVILNQ</sequence>
<reference evidence="1 2" key="1">
    <citation type="journal article" date="2022" name="BMC Microbiol.">
        <title>Whole genome sequencing of Moraxella bovis strains from North America reveals two genotypes with different genetic determinants.</title>
        <authorList>
            <person name="Wynn E.L."/>
            <person name="Hille M.M."/>
            <person name="Loy J.D."/>
            <person name="Schuller G."/>
            <person name="Kuhn K.L."/>
            <person name="Dickey A.M."/>
            <person name="Bono J.L."/>
            <person name="Clawson M.L."/>
        </authorList>
    </citation>
    <scope>NUCLEOTIDE SEQUENCE [LARGE SCALE GENOMIC DNA]</scope>
    <source>
        <strain evidence="1 2">SAM57978</strain>
    </source>
</reference>
<evidence type="ECO:0000313" key="1">
    <source>
        <dbReference type="EMBL" id="UZA52057.1"/>
    </source>
</evidence>